<dbReference type="Gene3D" id="3.20.20.80">
    <property type="entry name" value="Glycosidases"/>
    <property type="match status" value="1"/>
</dbReference>
<dbReference type="PANTHER" id="PTHR10357">
    <property type="entry name" value="ALPHA-AMYLASE FAMILY MEMBER"/>
    <property type="match status" value="1"/>
</dbReference>
<dbReference type="EC" id="3.2.1.20" evidence="6"/>
<reference evidence="6 7" key="1">
    <citation type="journal article" date="2012" name="PLoS ONE">
        <title>Edwardsiella comparative phylogenomics reveal the new intra/inter-species taxonomic relationships, virulence evolution and niche adaptation mechanisms.</title>
        <authorList>
            <person name="Yang M."/>
            <person name="Lv Y."/>
            <person name="Xiao J."/>
            <person name="Wu H."/>
            <person name="Zheng H."/>
            <person name="Liu Q."/>
            <person name="Zhang Y."/>
            <person name="Wang Q."/>
        </authorList>
    </citation>
    <scope>NUCLEOTIDE SEQUENCE [LARGE SCALE GENOMIC DNA]</scope>
    <source>
        <strain evidence="7">080813</strain>
    </source>
</reference>
<name>A0A076LLG5_9GAMM</name>
<dbReference type="PIRSF" id="PIRSF036918">
    <property type="entry name" value="Maltodextrin_glucosidase"/>
    <property type="match status" value="1"/>
</dbReference>
<dbReference type="InterPro" id="IPR017853">
    <property type="entry name" value="GH"/>
</dbReference>
<sequence>MFNAWHLPVAPYVRRRGDDLVVTLLLAGEDLPQRVLLRCEPDNEEWLLPMRRYRCRAGVCYRGRLSLREGEPLRRYCFKLLWADRQRWFTPLGLRETPPGQEMQFAVSIPSPYPEWVADQVFYQIFPDRFARSAAAETAPAPGWRDWATPLDDTADAHTFYGGDLDGVTARLPYLRALGITALYLNPIFSAPSNHKYDTADYYRVDAGLGGDPALIRLRQATAQAGIRLLLDGVFNHTGDTHRWFDRPRRGEEGACHHPASPQRERYSFDADGRALGWKGEASLPKLDYASPRVIDSIYRADDSVMRYWLRPPYAIDGWRLDVIHMLGEAGGTRGNLHHLAEMYRAVKAENPQAYVLGEHFGDARRWLQAGVEDGAMNYMGFALPLRAFLAGVDVAYQPIRLSAAQCAEWMESYRAGLSQTQQLCQFNQLDSHDTARFITLLRGNRQRMMLALTWLFTWIGAPCLYYGDEIGLAGENDPYCRAPFPWDPAQWDSALHSLCRQLAQMRRRHAALRRGACQVIYADGETLLFIRRLERQSVLVAIQRTGEGEVRLPCTPLLPTGAWRALCGAGCLEAGAETLALRLPAESASVWVLKG</sequence>
<evidence type="ECO:0000259" key="5">
    <source>
        <dbReference type="SMART" id="SM00642"/>
    </source>
</evidence>
<dbReference type="SUPFAM" id="SSF51011">
    <property type="entry name" value="Glycosyl hydrolase domain"/>
    <property type="match status" value="1"/>
</dbReference>
<dbReference type="GO" id="GO:0005975">
    <property type="term" value="P:carbohydrate metabolic process"/>
    <property type="evidence" value="ECO:0007669"/>
    <property type="project" value="InterPro"/>
</dbReference>
<dbReference type="Proteomes" id="UP000028681">
    <property type="component" value="Chromosome"/>
</dbReference>
<feature type="domain" description="Glycosyl hydrolase family 13 catalytic" evidence="5">
    <location>
        <begin position="124"/>
        <end position="507"/>
    </location>
</feature>
<dbReference type="KEGG" id="ete:ETEE_2893"/>
<organism evidence="6 7">
    <name type="scientific">Edwardsiella anguillarum ET080813</name>
    <dbReference type="NCBI Taxonomy" id="667120"/>
    <lineage>
        <taxon>Bacteria</taxon>
        <taxon>Pseudomonadati</taxon>
        <taxon>Pseudomonadota</taxon>
        <taxon>Gammaproteobacteria</taxon>
        <taxon>Enterobacterales</taxon>
        <taxon>Hafniaceae</taxon>
        <taxon>Edwardsiella</taxon>
    </lineage>
</organism>
<evidence type="ECO:0000313" key="7">
    <source>
        <dbReference type="Proteomes" id="UP000028681"/>
    </source>
</evidence>
<dbReference type="CDD" id="cd02857">
    <property type="entry name" value="E_set_CDase_PDE_N"/>
    <property type="match status" value="1"/>
</dbReference>
<evidence type="ECO:0000256" key="3">
    <source>
        <dbReference type="PIRSR" id="PIRSR036918-50"/>
    </source>
</evidence>
<dbReference type="InterPro" id="IPR013780">
    <property type="entry name" value="Glyco_hydro_b"/>
</dbReference>
<proteinExistence type="predicted"/>
<dbReference type="GO" id="GO:0004558">
    <property type="term" value="F:alpha-1,4-glucosidase activity"/>
    <property type="evidence" value="ECO:0007669"/>
    <property type="project" value="UniProtKB-EC"/>
</dbReference>
<dbReference type="SMART" id="SM00642">
    <property type="entry name" value="Aamy"/>
    <property type="match status" value="1"/>
</dbReference>
<dbReference type="CDD" id="cd11338">
    <property type="entry name" value="AmyAc_CMD"/>
    <property type="match status" value="1"/>
</dbReference>
<evidence type="ECO:0000313" key="6">
    <source>
        <dbReference type="EMBL" id="AIJ09325.1"/>
    </source>
</evidence>
<dbReference type="Gene3D" id="2.60.40.1180">
    <property type="entry name" value="Golgi alpha-mannosidase II"/>
    <property type="match status" value="1"/>
</dbReference>
<dbReference type="Pfam" id="PF00128">
    <property type="entry name" value="Alpha-amylase"/>
    <property type="match status" value="1"/>
</dbReference>
<dbReference type="GO" id="GO:0005737">
    <property type="term" value="C:cytoplasm"/>
    <property type="evidence" value="ECO:0007669"/>
    <property type="project" value="InterPro"/>
</dbReference>
<dbReference type="InterPro" id="IPR017069">
    <property type="entry name" value="MalZ"/>
</dbReference>
<dbReference type="RefSeq" id="WP_034163705.1">
    <property type="nucleotide sequence ID" value="NZ_CP006664.1"/>
</dbReference>
<dbReference type="EMBL" id="CP006664">
    <property type="protein sequence ID" value="AIJ09325.1"/>
    <property type="molecule type" value="Genomic_DNA"/>
</dbReference>
<dbReference type="AlphaFoldDB" id="A0A076LLG5"/>
<evidence type="ECO:0000256" key="1">
    <source>
        <dbReference type="ARBA" id="ARBA00022801"/>
    </source>
</evidence>
<accession>A0A076LLG5</accession>
<dbReference type="InterPro" id="IPR004185">
    <property type="entry name" value="Glyco_hydro_13_lg-like_dom"/>
</dbReference>
<dbReference type="PANTHER" id="PTHR10357:SF210">
    <property type="entry name" value="MALTODEXTRIN GLUCOSIDASE"/>
    <property type="match status" value="1"/>
</dbReference>
<dbReference type="HOGENOM" id="CLU_006462_6_4_6"/>
<feature type="active site" description="Nucleophile" evidence="3">
    <location>
        <position position="322"/>
    </location>
</feature>
<keyword evidence="1 6" id="KW-0378">Hydrolase</keyword>
<keyword evidence="2 6" id="KW-0326">Glycosidase</keyword>
<feature type="active site" description="Proton donor" evidence="3">
    <location>
        <position position="359"/>
    </location>
</feature>
<protein>
    <submittedName>
        <fullName evidence="6">Maltodextrin glucosidase</fullName>
        <ecNumber evidence="6">3.2.1.20</ecNumber>
    </submittedName>
</protein>
<evidence type="ECO:0000256" key="2">
    <source>
        <dbReference type="ARBA" id="ARBA00023295"/>
    </source>
</evidence>
<dbReference type="NCBIfam" id="NF008051">
    <property type="entry name" value="PRK10785.1"/>
    <property type="match status" value="1"/>
</dbReference>
<dbReference type="GeneID" id="33940395"/>
<feature type="site" description="Transition state stabilizer" evidence="4">
    <location>
        <position position="434"/>
    </location>
</feature>
<evidence type="ECO:0000256" key="4">
    <source>
        <dbReference type="PIRSR" id="PIRSR036918-51"/>
    </source>
</evidence>
<dbReference type="SUPFAM" id="SSF51445">
    <property type="entry name" value="(Trans)glycosidases"/>
    <property type="match status" value="1"/>
</dbReference>
<dbReference type="InterPro" id="IPR006047">
    <property type="entry name" value="GH13_cat_dom"/>
</dbReference>
<gene>
    <name evidence="6" type="primary">malZ</name>
    <name evidence="6" type="ORF">ETEE_2893</name>
</gene>